<keyword evidence="11" id="KW-1185">Reference proteome</keyword>
<comment type="catalytic activity">
    <reaction evidence="1 7">
        <text>3-hydroxypyruvate = 2-hydroxy-3-oxopropanoate</text>
        <dbReference type="Rhea" id="RHEA:11952"/>
        <dbReference type="ChEBI" id="CHEBI:17180"/>
        <dbReference type="ChEBI" id="CHEBI:57978"/>
        <dbReference type="EC" id="5.3.1.22"/>
    </reaction>
</comment>
<reference evidence="12" key="1">
    <citation type="submission" date="2017-02" db="UniProtKB">
        <authorList>
            <consortium name="WormBaseParasite"/>
        </authorList>
    </citation>
    <scope>IDENTIFICATION</scope>
</reference>
<reference evidence="10 11" key="2">
    <citation type="submission" date="2018-10" db="EMBL/GenBank/DDBJ databases">
        <authorList>
            <consortium name="Pathogen Informatics"/>
        </authorList>
    </citation>
    <scope>NUCLEOTIDE SEQUENCE [LARGE SCALE GENOMIC DNA]</scope>
</reference>
<dbReference type="InterPro" id="IPR013022">
    <property type="entry name" value="Xyl_isomerase-like_TIM-brl"/>
</dbReference>
<name>A0A0N4VGH0_ENTVE</name>
<comment type="similarity">
    <text evidence="3 7">Belongs to the hyi family.</text>
</comment>
<evidence type="ECO:0000256" key="2">
    <source>
        <dbReference type="ARBA" id="ARBA00002968"/>
    </source>
</evidence>
<evidence type="ECO:0000313" key="11">
    <source>
        <dbReference type="Proteomes" id="UP000274131"/>
    </source>
</evidence>
<dbReference type="Pfam" id="PF01261">
    <property type="entry name" value="AP_endonuc_2"/>
    <property type="match status" value="2"/>
</dbReference>
<evidence type="ECO:0000256" key="3">
    <source>
        <dbReference type="ARBA" id="ARBA00005962"/>
    </source>
</evidence>
<dbReference type="GO" id="GO:0046487">
    <property type="term" value="P:glyoxylate metabolic process"/>
    <property type="evidence" value="ECO:0007669"/>
    <property type="project" value="TreeGrafter"/>
</dbReference>
<feature type="active site" description="Proton donor/acceptor" evidence="8">
    <location>
        <position position="271"/>
    </location>
</feature>
<dbReference type="Gene3D" id="3.20.20.150">
    <property type="entry name" value="Divalent-metal-dependent TIM barrel enzymes"/>
    <property type="match status" value="2"/>
</dbReference>
<dbReference type="InterPro" id="IPR036237">
    <property type="entry name" value="Xyl_isomerase-like_sf"/>
</dbReference>
<dbReference type="EC" id="5.3.1.22" evidence="4 7"/>
<dbReference type="GO" id="GO:0008903">
    <property type="term" value="F:hydroxypyruvate isomerase activity"/>
    <property type="evidence" value="ECO:0007669"/>
    <property type="project" value="UniProtKB-EC"/>
</dbReference>
<evidence type="ECO:0000256" key="7">
    <source>
        <dbReference type="PIRNR" id="PIRNR006241"/>
    </source>
</evidence>
<dbReference type="PANTHER" id="PTHR43489">
    <property type="entry name" value="ISOMERASE"/>
    <property type="match status" value="1"/>
</dbReference>
<keyword evidence="6 7" id="KW-0413">Isomerase</keyword>
<sequence length="292" mass="33273">MRVAANLSTMFQKVELLKRYEKAASLGFKCVEVSFPYSVSAEELRSEADRYHLQHILINAPTGDMNKGFRGIACLAEHKAEFAESIETAVRYANTLGCKKIHVMAGIAKFNETTRGLYVENLCLAAERFAKDGILCLIEPINPVTMPGYFLHNYDDAVAIIEEINKPNLKIMLVRLLVFIFKIVPKVAIKLCIALSHIMIDRVYTTFKDVFHAQQICGNLGYTIKTLRERIGHIQVAQVPERHEPDTDGEINYDYVFRILKECGSWDIGCEYMETSSTEDSLRWVQKFNLCF</sequence>
<evidence type="ECO:0000256" key="5">
    <source>
        <dbReference type="ARBA" id="ARBA00017985"/>
    </source>
</evidence>
<dbReference type="STRING" id="51028.A0A0N4VGH0"/>
<comment type="function">
    <text evidence="2 7">Catalyzes the reversible isomerization between hydroxypyruvate and 2-hydroxy-3-oxopropanoate (also termed tartronate semialdehyde).</text>
</comment>
<dbReference type="InterPro" id="IPR050417">
    <property type="entry name" value="Sugar_Epim/Isomerase"/>
</dbReference>
<dbReference type="WBParaSite" id="EVEC_0000989201-mRNA-1">
    <property type="protein sequence ID" value="EVEC_0000989201-mRNA-1"/>
    <property type="gene ID" value="EVEC_0000989201"/>
</dbReference>
<accession>A0A0N4VGH0</accession>
<dbReference type="PIRSF" id="PIRSF006241">
    <property type="entry name" value="HyI"/>
    <property type="match status" value="1"/>
</dbReference>
<evidence type="ECO:0000313" key="10">
    <source>
        <dbReference type="EMBL" id="VDD94515.1"/>
    </source>
</evidence>
<evidence type="ECO:0000256" key="1">
    <source>
        <dbReference type="ARBA" id="ARBA00000476"/>
    </source>
</evidence>
<proteinExistence type="inferred from homology"/>
<gene>
    <name evidence="10" type="ORF">EVEC_LOCUS9266</name>
</gene>
<evidence type="ECO:0000259" key="9">
    <source>
        <dbReference type="Pfam" id="PF01261"/>
    </source>
</evidence>
<feature type="domain" description="Xylose isomerase-like TIM barrel" evidence="9">
    <location>
        <begin position="21"/>
        <end position="173"/>
    </location>
</feature>
<dbReference type="PANTHER" id="PTHR43489:SF6">
    <property type="entry name" value="HYDROXYPYRUVATE ISOMERASE-RELATED"/>
    <property type="match status" value="1"/>
</dbReference>
<feature type="domain" description="Xylose isomerase-like TIM barrel" evidence="9">
    <location>
        <begin position="209"/>
        <end position="287"/>
    </location>
</feature>
<dbReference type="Proteomes" id="UP000274131">
    <property type="component" value="Unassembled WGS sequence"/>
</dbReference>
<feature type="active site" description="Proton donor/acceptor" evidence="8">
    <location>
        <position position="139"/>
    </location>
</feature>
<dbReference type="EMBL" id="UXUI01009928">
    <property type="protein sequence ID" value="VDD94515.1"/>
    <property type="molecule type" value="Genomic_DNA"/>
</dbReference>
<dbReference type="InterPro" id="IPR026040">
    <property type="entry name" value="HyI-like"/>
</dbReference>
<protein>
    <recommendedName>
        <fullName evidence="5 7">Putative hydroxypyruvate isomerase</fullName>
        <ecNumber evidence="4 7">5.3.1.22</ecNumber>
    </recommendedName>
</protein>
<evidence type="ECO:0000256" key="4">
    <source>
        <dbReference type="ARBA" id="ARBA00012570"/>
    </source>
</evidence>
<evidence type="ECO:0000313" key="12">
    <source>
        <dbReference type="WBParaSite" id="EVEC_0000989201-mRNA-1"/>
    </source>
</evidence>
<dbReference type="SUPFAM" id="SSF51658">
    <property type="entry name" value="Xylose isomerase-like"/>
    <property type="match status" value="2"/>
</dbReference>
<evidence type="ECO:0000256" key="6">
    <source>
        <dbReference type="ARBA" id="ARBA00023235"/>
    </source>
</evidence>
<organism evidence="12">
    <name type="scientific">Enterobius vermicularis</name>
    <name type="common">Human pinworm</name>
    <dbReference type="NCBI Taxonomy" id="51028"/>
    <lineage>
        <taxon>Eukaryota</taxon>
        <taxon>Metazoa</taxon>
        <taxon>Ecdysozoa</taxon>
        <taxon>Nematoda</taxon>
        <taxon>Chromadorea</taxon>
        <taxon>Rhabditida</taxon>
        <taxon>Spirurina</taxon>
        <taxon>Oxyuridomorpha</taxon>
        <taxon>Oxyuroidea</taxon>
        <taxon>Oxyuridae</taxon>
        <taxon>Enterobius</taxon>
    </lineage>
</organism>
<dbReference type="AlphaFoldDB" id="A0A0N4VGH0"/>
<dbReference type="OrthoDB" id="4214675at2759"/>
<evidence type="ECO:0000256" key="8">
    <source>
        <dbReference type="PIRSR" id="PIRSR006241-50"/>
    </source>
</evidence>